<protein>
    <submittedName>
        <fullName evidence="2">Putative F-box domain-containing protein</fullName>
    </submittedName>
</protein>
<dbReference type="OMA" id="YLTDWES"/>
<dbReference type="PANTHER" id="PTHR31672">
    <property type="entry name" value="BNACNNG10540D PROTEIN"/>
    <property type="match status" value="1"/>
</dbReference>
<dbReference type="InterPro" id="IPR036047">
    <property type="entry name" value="F-box-like_dom_sf"/>
</dbReference>
<feature type="domain" description="F-box" evidence="1">
    <location>
        <begin position="1"/>
        <end position="48"/>
    </location>
</feature>
<name>A0A2P6PT22_ROSCH</name>
<dbReference type="OrthoDB" id="1867629at2759"/>
<reference evidence="2 3" key="1">
    <citation type="journal article" date="2018" name="Nat. Genet.">
        <title>The Rosa genome provides new insights in the design of modern roses.</title>
        <authorList>
            <person name="Bendahmane M."/>
        </authorList>
    </citation>
    <scope>NUCLEOTIDE SEQUENCE [LARGE SCALE GENOMIC DNA]</scope>
    <source>
        <strain evidence="3">cv. Old Blush</strain>
    </source>
</reference>
<dbReference type="PANTHER" id="PTHR31672:SF10">
    <property type="entry name" value="F-BOX DOMAIN-CONTAINING PROTEIN"/>
    <property type="match status" value="1"/>
</dbReference>
<evidence type="ECO:0000313" key="3">
    <source>
        <dbReference type="Proteomes" id="UP000238479"/>
    </source>
</evidence>
<evidence type="ECO:0000313" key="2">
    <source>
        <dbReference type="EMBL" id="PRQ25072.1"/>
    </source>
</evidence>
<keyword evidence="3" id="KW-1185">Reference proteome</keyword>
<dbReference type="Gene3D" id="1.20.1280.50">
    <property type="match status" value="1"/>
</dbReference>
<dbReference type="InterPro" id="IPR006527">
    <property type="entry name" value="F-box-assoc_dom_typ1"/>
</dbReference>
<accession>A0A2P6PT22</accession>
<gene>
    <name evidence="2" type="ORF">RchiOBHm_Chr6g0279591</name>
</gene>
<organism evidence="2 3">
    <name type="scientific">Rosa chinensis</name>
    <name type="common">China rose</name>
    <dbReference type="NCBI Taxonomy" id="74649"/>
    <lineage>
        <taxon>Eukaryota</taxon>
        <taxon>Viridiplantae</taxon>
        <taxon>Streptophyta</taxon>
        <taxon>Embryophyta</taxon>
        <taxon>Tracheophyta</taxon>
        <taxon>Spermatophyta</taxon>
        <taxon>Magnoliopsida</taxon>
        <taxon>eudicotyledons</taxon>
        <taxon>Gunneridae</taxon>
        <taxon>Pentapetalae</taxon>
        <taxon>rosids</taxon>
        <taxon>fabids</taxon>
        <taxon>Rosales</taxon>
        <taxon>Rosaceae</taxon>
        <taxon>Rosoideae</taxon>
        <taxon>Rosoideae incertae sedis</taxon>
        <taxon>Rosa</taxon>
    </lineage>
</organism>
<dbReference type="EMBL" id="PDCK01000044">
    <property type="protein sequence ID" value="PRQ25072.1"/>
    <property type="molecule type" value="Genomic_DNA"/>
</dbReference>
<dbReference type="InterPro" id="IPR001810">
    <property type="entry name" value="F-box_dom"/>
</dbReference>
<dbReference type="AlphaFoldDB" id="A0A2P6PT22"/>
<dbReference type="STRING" id="74649.A0A2P6PT22"/>
<evidence type="ECO:0000259" key="1">
    <source>
        <dbReference type="PROSITE" id="PS50181"/>
    </source>
</evidence>
<dbReference type="Pfam" id="PF07734">
    <property type="entry name" value="FBA_1"/>
    <property type="match status" value="1"/>
</dbReference>
<dbReference type="Proteomes" id="UP000238479">
    <property type="component" value="Chromosome 6"/>
</dbReference>
<dbReference type="InterPro" id="IPR017451">
    <property type="entry name" value="F-box-assoc_interact_dom"/>
</dbReference>
<sequence length="458" mass="52545">MAAQNSDVEEQILSLLPPKTLMRFKLVSKRWYALISNPRFVDKHLSDFNSMHNNRSTSVFIKRLVVNEDTKESETLFSLLSFSNCSDDDSNDGGEPASFLLGVEDMEIPFPMTSLDTTRGESLEIVGHCNGIICLSISRSTKVFLWNPAIREFKLLPPEPYLPHWTRTCSTAADYPKDVVTMPFFSDDPVFGYDPLLQDYKVVEIGFQGAYREEDNYVFHPPLAAVYTRGTNSWREISTDSLETETTNLWPGNFQMYFNGVCYWLGREQLKEGSIYDYMEEEYVRKLIISFDMSREVFHDILLPYQLINPPCITVWNESIALFNLRDSGDADSSNLLPYSDASDAAKFECLDIWVMDGFAGVEYSWTKHLTLELREQPSQSISSFWWDQTTLVMWNHELLMVSPNRSIVCYNLSSRRLKYLPIQSGSKDREAVAVVYLNSIVSVVGDKKLQSRENVAM</sequence>
<proteinExistence type="predicted"/>
<dbReference type="Gramene" id="PRQ25072">
    <property type="protein sequence ID" value="PRQ25072"/>
    <property type="gene ID" value="RchiOBHm_Chr6g0279591"/>
</dbReference>
<dbReference type="Pfam" id="PF00646">
    <property type="entry name" value="F-box"/>
    <property type="match status" value="1"/>
</dbReference>
<dbReference type="CDD" id="cd22157">
    <property type="entry name" value="F-box_AtFBW1-like"/>
    <property type="match status" value="1"/>
</dbReference>
<dbReference type="NCBIfam" id="TIGR01640">
    <property type="entry name" value="F_box_assoc_1"/>
    <property type="match status" value="1"/>
</dbReference>
<dbReference type="SMART" id="SM00256">
    <property type="entry name" value="FBOX"/>
    <property type="match status" value="1"/>
</dbReference>
<dbReference type="InterPro" id="IPR050796">
    <property type="entry name" value="SCF_F-box_component"/>
</dbReference>
<dbReference type="SUPFAM" id="SSF81383">
    <property type="entry name" value="F-box domain"/>
    <property type="match status" value="1"/>
</dbReference>
<dbReference type="PROSITE" id="PS50181">
    <property type="entry name" value="FBOX"/>
    <property type="match status" value="1"/>
</dbReference>
<comment type="caution">
    <text evidence="2">The sequence shown here is derived from an EMBL/GenBank/DDBJ whole genome shotgun (WGS) entry which is preliminary data.</text>
</comment>